<name>A0AA91INJ7_9GAMM</name>
<protein>
    <recommendedName>
        <fullName evidence="3">TIR domain-containing protein</fullName>
    </recommendedName>
</protein>
<evidence type="ECO:0000313" key="1">
    <source>
        <dbReference type="EMBL" id="OAT57835.1"/>
    </source>
</evidence>
<dbReference type="RefSeq" id="WP_061554539.1">
    <property type="nucleotide sequence ID" value="NZ_LXEX01000054.1"/>
</dbReference>
<evidence type="ECO:0008006" key="3">
    <source>
        <dbReference type="Google" id="ProtNLM"/>
    </source>
</evidence>
<proteinExistence type="predicted"/>
<comment type="caution">
    <text evidence="1">The sequence shown here is derived from an EMBL/GenBank/DDBJ whole genome shotgun (WGS) entry which is preliminary data.</text>
</comment>
<accession>A0AA91INJ7</accession>
<dbReference type="Proteomes" id="UP000078431">
    <property type="component" value="Unassembled WGS sequence"/>
</dbReference>
<keyword evidence="2" id="KW-1185">Reference proteome</keyword>
<dbReference type="AlphaFoldDB" id="A0AA91INJ7"/>
<gene>
    <name evidence="1" type="ORF">M993_03579</name>
</gene>
<evidence type="ECO:0000313" key="2">
    <source>
        <dbReference type="Proteomes" id="UP000078431"/>
    </source>
</evidence>
<dbReference type="EMBL" id="LXEX01000054">
    <property type="protein sequence ID" value="OAT57835.1"/>
    <property type="molecule type" value="Genomic_DNA"/>
</dbReference>
<sequence>MLYALDFDINNNSFLITDSKYNQELDPKLKLENPVLKITNATTKKNGGELIGEVDYDDFIENWFPKTNAHVFISHSHQDKQKAVALANFLYKKFGIKSFIDSEVWGYLDDAMLELNKKFNPIEGKENTYQYEECNKLAGSLNLILSSALIKMIDSADSLFFINTANSVNDVKDGFKTSSPWIFTEILLSSMLEKKPHARRPKLMLESASSDIVFDSIVGTEVRKSVRFSFPLGMDHMHKVTSEMLEKIRDRAKSIPCQIKLENGHCDITPKFTNSDIFRNLDAIYNVAVRKS</sequence>
<reference evidence="1 2" key="1">
    <citation type="submission" date="2016-04" db="EMBL/GenBank/DDBJ databases">
        <title>ATOL: Assembling a taxonomically balanced genome-scale reconstruction of the evolutionary history of the Enterobacteriaceae.</title>
        <authorList>
            <person name="Plunkett G.III."/>
            <person name="Neeno-Eckwall E.C."/>
            <person name="Glasner J.D."/>
            <person name="Perna N.T."/>
        </authorList>
    </citation>
    <scope>NUCLEOTIDE SEQUENCE [LARGE SCALE GENOMIC DNA]</scope>
    <source>
        <strain evidence="1 2">ATCC 12841</strain>
    </source>
</reference>
<organism evidence="1 2">
    <name type="scientific">Obesumbacterium proteus ATCC 12841</name>
    <dbReference type="NCBI Taxonomy" id="1354268"/>
    <lineage>
        <taxon>Bacteria</taxon>
        <taxon>Pseudomonadati</taxon>
        <taxon>Pseudomonadota</taxon>
        <taxon>Gammaproteobacteria</taxon>
        <taxon>Enterobacterales</taxon>
        <taxon>Hafniaceae</taxon>
        <taxon>Obesumbacterium</taxon>
    </lineage>
</organism>